<organism evidence="2 3">
    <name type="scientific">Trypanosoma cruzi marinkellei</name>
    <dbReference type="NCBI Taxonomy" id="85056"/>
    <lineage>
        <taxon>Eukaryota</taxon>
        <taxon>Discoba</taxon>
        <taxon>Euglenozoa</taxon>
        <taxon>Kinetoplastea</taxon>
        <taxon>Metakinetoplastina</taxon>
        <taxon>Trypanosomatida</taxon>
        <taxon>Trypanosomatidae</taxon>
        <taxon>Trypanosoma</taxon>
        <taxon>Schizotrypanum</taxon>
    </lineage>
</organism>
<comment type="caution">
    <text evidence="2">The sequence shown here is derived from an EMBL/GenBank/DDBJ whole genome shotgun (WGS) entry which is preliminary data.</text>
</comment>
<feature type="region of interest" description="Disordered" evidence="1">
    <location>
        <begin position="177"/>
        <end position="196"/>
    </location>
</feature>
<feature type="compositionally biased region" description="Basic and acidic residues" evidence="1">
    <location>
        <begin position="384"/>
        <end position="398"/>
    </location>
</feature>
<accession>K2MKT5</accession>
<keyword evidence="3" id="KW-1185">Reference proteome</keyword>
<proteinExistence type="predicted"/>
<reference evidence="2 3" key="1">
    <citation type="journal article" date="2012" name="BMC Genomics">
        <title>Comparative genomic analysis of human infective Trypanosoma cruzi lineages with the bat-restricted subspecies T. cruzi marinkellei.</title>
        <authorList>
            <person name="Franzen O."/>
            <person name="Talavera-Lopez C."/>
            <person name="Ochaya S."/>
            <person name="Butler C.E."/>
            <person name="Messenger L.A."/>
            <person name="Lewis M.D."/>
            <person name="Llewellyn M.S."/>
            <person name="Marinkelle C.J."/>
            <person name="Tyler K.M."/>
            <person name="Miles M.A."/>
            <person name="Andersson B."/>
        </authorList>
    </citation>
    <scope>NUCLEOTIDE SEQUENCE [LARGE SCALE GENOMIC DNA]</scope>
    <source>
        <strain evidence="2 3">B7</strain>
    </source>
</reference>
<evidence type="ECO:0000256" key="1">
    <source>
        <dbReference type="SAM" id="MobiDB-lite"/>
    </source>
</evidence>
<dbReference type="AlphaFoldDB" id="K2MKT5"/>
<feature type="region of interest" description="Disordered" evidence="1">
    <location>
        <begin position="307"/>
        <end position="345"/>
    </location>
</feature>
<protein>
    <submittedName>
        <fullName evidence="2">Uncharacterized protein</fullName>
    </submittedName>
</protein>
<sequence length="406" mass="43010">MTYFTVYYGNNEAMMFNAECTTGSLMGRMIELLAPHTTGYTRLELLPINFVLEHFKPSTSNSVTTANDAGGTCGSVALQNTSKSPPFTGAIPFVGLATRAAESYADALLGGPAAAAGTAFPTATSTPSNSASAAGVSTSAAYFTNSGVGVGPTMPSPALHNCYVLLGCRYHHYHPTPRPRDQSNTTPMTSGMVPPPSAGYKNIPTPPRKICAAEAAATPQQIASLYRAQLIAAATIVPANNTRGNGLSGSLNGWTTSTTQQGGNPNIDPATLLLYNSGVLLYGANTAVWRKNFSQYLTTLLIPPLTEGNNNNNTATITNASPTEQERNPAALTEADSVHDESSSQDNAMLLPSMATGLFKTPTPPITAYDVLWKGAREEHIRLQETLDERVFTDTENNKKKKPRKS</sequence>
<evidence type="ECO:0000313" key="3">
    <source>
        <dbReference type="Proteomes" id="UP000007350"/>
    </source>
</evidence>
<feature type="region of interest" description="Disordered" evidence="1">
    <location>
        <begin position="384"/>
        <end position="406"/>
    </location>
</feature>
<evidence type="ECO:0000313" key="2">
    <source>
        <dbReference type="EMBL" id="EKF26324.1"/>
    </source>
</evidence>
<dbReference type="OrthoDB" id="247568at2759"/>
<dbReference type="EMBL" id="AHKC01021141">
    <property type="protein sequence ID" value="EKF26324.1"/>
    <property type="molecule type" value="Genomic_DNA"/>
</dbReference>
<name>K2MKT5_TRYCR</name>
<feature type="compositionally biased region" description="Low complexity" evidence="1">
    <location>
        <begin position="309"/>
        <end position="320"/>
    </location>
</feature>
<gene>
    <name evidence="2" type="ORF">MOQ_009985</name>
</gene>
<dbReference type="Proteomes" id="UP000007350">
    <property type="component" value="Unassembled WGS sequence"/>
</dbReference>